<evidence type="ECO:0000256" key="1">
    <source>
        <dbReference type="SAM" id="MobiDB-lite"/>
    </source>
</evidence>
<protein>
    <submittedName>
        <fullName evidence="2">Uncharacterized protein</fullName>
    </submittedName>
</protein>
<feature type="compositionally biased region" description="Low complexity" evidence="1">
    <location>
        <begin position="1"/>
        <end position="22"/>
    </location>
</feature>
<organism evidence="2 3">
    <name type="scientific">Actinomadura vinacea</name>
    <dbReference type="NCBI Taxonomy" id="115336"/>
    <lineage>
        <taxon>Bacteria</taxon>
        <taxon>Bacillati</taxon>
        <taxon>Actinomycetota</taxon>
        <taxon>Actinomycetes</taxon>
        <taxon>Streptosporangiales</taxon>
        <taxon>Thermomonosporaceae</taxon>
        <taxon>Actinomadura</taxon>
    </lineage>
</organism>
<reference evidence="2 3" key="1">
    <citation type="journal article" date="2019" name="Int. J. Syst. Evol. Microbiol.">
        <title>The Global Catalogue of Microorganisms (GCM) 10K type strain sequencing project: providing services to taxonomists for standard genome sequencing and annotation.</title>
        <authorList>
            <consortium name="The Broad Institute Genomics Platform"/>
            <consortium name="The Broad Institute Genome Sequencing Center for Infectious Disease"/>
            <person name="Wu L."/>
            <person name="Ma J."/>
        </authorList>
    </citation>
    <scope>NUCLEOTIDE SEQUENCE [LARGE SCALE GENOMIC DNA]</scope>
    <source>
        <strain evidence="2 3">JCM 3325</strain>
    </source>
</reference>
<comment type="caution">
    <text evidence="2">The sequence shown here is derived from an EMBL/GenBank/DDBJ whole genome shotgun (WGS) entry which is preliminary data.</text>
</comment>
<accession>A0ABN3J1B4</accession>
<evidence type="ECO:0000313" key="3">
    <source>
        <dbReference type="Proteomes" id="UP001501231"/>
    </source>
</evidence>
<proteinExistence type="predicted"/>
<dbReference type="EMBL" id="BAAARW010000012">
    <property type="protein sequence ID" value="GAA2419680.1"/>
    <property type="molecule type" value="Genomic_DNA"/>
</dbReference>
<feature type="region of interest" description="Disordered" evidence="1">
    <location>
        <begin position="1"/>
        <end position="35"/>
    </location>
</feature>
<dbReference type="Proteomes" id="UP001501231">
    <property type="component" value="Unassembled WGS sequence"/>
</dbReference>
<keyword evidence="3" id="KW-1185">Reference proteome</keyword>
<evidence type="ECO:0000313" key="2">
    <source>
        <dbReference type="EMBL" id="GAA2419680.1"/>
    </source>
</evidence>
<gene>
    <name evidence="2" type="ORF">GCM10010191_33530</name>
</gene>
<name>A0ABN3J1B4_9ACTN</name>
<sequence>MKAPSSTASTTRTGSTSRLRPLPSRRPNEGVRKVKGLSVQKVVPTGGPPVLSMQLTE</sequence>